<name>A0A1F5UPX4_FRAXR</name>
<comment type="caution">
    <text evidence="2">The sequence shown here is derived from an EMBL/GenBank/DDBJ whole genome shotgun (WGS) entry which is preliminary data.</text>
</comment>
<feature type="region of interest" description="Disordered" evidence="1">
    <location>
        <begin position="250"/>
        <end position="290"/>
    </location>
</feature>
<accession>A0A1F5UPX4</accession>
<dbReference type="Proteomes" id="UP000179157">
    <property type="component" value="Unassembled WGS sequence"/>
</dbReference>
<protein>
    <submittedName>
        <fullName evidence="2">Uncharacterized protein</fullName>
    </submittedName>
</protein>
<organism evidence="2 3">
    <name type="scientific">Fraserbacteria sp. (strain RBG_16_55_9)</name>
    <dbReference type="NCBI Taxonomy" id="1817864"/>
    <lineage>
        <taxon>Bacteria</taxon>
        <taxon>Candidatus Fraseribacteriota</taxon>
    </lineage>
</organism>
<dbReference type="InterPro" id="IPR045706">
    <property type="entry name" value="DUF6062"/>
</dbReference>
<reference evidence="2 3" key="1">
    <citation type="journal article" date="2016" name="Nat. Commun.">
        <title>Thousands of microbial genomes shed light on interconnected biogeochemical processes in an aquifer system.</title>
        <authorList>
            <person name="Anantharaman K."/>
            <person name="Brown C.T."/>
            <person name="Hug L.A."/>
            <person name="Sharon I."/>
            <person name="Castelle C.J."/>
            <person name="Probst A.J."/>
            <person name="Thomas B.C."/>
            <person name="Singh A."/>
            <person name="Wilkins M.J."/>
            <person name="Karaoz U."/>
            <person name="Brodie E.L."/>
            <person name="Williams K.H."/>
            <person name="Hubbard S.S."/>
            <person name="Banfield J.F."/>
        </authorList>
    </citation>
    <scope>NUCLEOTIDE SEQUENCE [LARGE SCALE GENOMIC DNA]</scope>
    <source>
        <strain evidence="3">RBG_16_55_9</strain>
    </source>
</reference>
<proteinExistence type="predicted"/>
<dbReference type="EMBL" id="MFGX01000109">
    <property type="protein sequence ID" value="OGF53228.1"/>
    <property type="molecule type" value="Genomic_DNA"/>
</dbReference>
<dbReference type="AlphaFoldDB" id="A0A1F5UPX4"/>
<dbReference type="Pfam" id="PF19538">
    <property type="entry name" value="DUF6062"/>
    <property type="match status" value="1"/>
</dbReference>
<gene>
    <name evidence="2" type="ORF">A2Z21_09675</name>
</gene>
<evidence type="ECO:0000313" key="2">
    <source>
        <dbReference type="EMBL" id="OGF53228.1"/>
    </source>
</evidence>
<sequence length="290" mass="33652">MPFLTGELELALATPGCSICRIVRQHEERWIFHTLWEYTGDPGVRAKFDASYGLCHPHAYLMFQVVEGHQLGGSGVARMYETVVPKYREKLAELLRPKNMLKRWLRAKPQALTELKVKGCMLCRVRRDTARGAVFFLLQALQEDPETWHELVRKSDGFCNPHLLLILKDEQACGNPAFWQFLVDDHLQRLEELERQLYGFQRKQSYDVDEEISAEEARSWQEAIWRFTGMDFNCDHPVFANGLSQRSPRFRPSTWGRSGSPWHAGTPRRMPWSYRSRQRSSAPARLSTAA</sequence>
<evidence type="ECO:0000313" key="3">
    <source>
        <dbReference type="Proteomes" id="UP000179157"/>
    </source>
</evidence>
<evidence type="ECO:0000256" key="1">
    <source>
        <dbReference type="SAM" id="MobiDB-lite"/>
    </source>
</evidence>